<dbReference type="OrthoDB" id="114489at2"/>
<organism evidence="1 2">
    <name type="scientific">Pseudoalteromonas porphyrae</name>
    <dbReference type="NCBI Taxonomy" id="187330"/>
    <lineage>
        <taxon>Bacteria</taxon>
        <taxon>Pseudomonadati</taxon>
        <taxon>Pseudomonadota</taxon>
        <taxon>Gammaproteobacteria</taxon>
        <taxon>Alteromonadales</taxon>
        <taxon>Pseudoalteromonadaceae</taxon>
        <taxon>Pseudoalteromonas</taxon>
    </lineage>
</organism>
<comment type="caution">
    <text evidence="1">The sequence shown here is derived from an EMBL/GenBank/DDBJ whole genome shotgun (WGS) entry which is preliminary data.</text>
</comment>
<accession>A0A0N1EP90</accession>
<proteinExistence type="predicted"/>
<sequence length="231" mass="26116">MNTINLQKEMLIKVATALGEDLIRSMVFVGGCTTGLLVTDEFTKEQIRYTDDVDLIVDIMGYAAWTDLQEQLKTKGFSIDMGEEIMCRMILDNLKVDFMPVDKSALRFTNIWYKDAVATAEDYVLNDTLTIKLITPEYFVATKLEAYLGRGKGDALSSHDIEDLLNIFDGRSSIVNDISSASEDLKNYVSEQLKSLMEDDNFEYAVQGTSRNSSDREQLIFERIEGCIAYD</sequence>
<dbReference type="AlphaFoldDB" id="A0A0N1EP90"/>
<name>A0A0N1EP90_9GAMM</name>
<dbReference type="Proteomes" id="UP000037848">
    <property type="component" value="Unassembled WGS sequence"/>
</dbReference>
<evidence type="ECO:0000313" key="2">
    <source>
        <dbReference type="Proteomes" id="UP000037848"/>
    </source>
</evidence>
<dbReference type="RefSeq" id="WP_054452604.1">
    <property type="nucleotide sequence ID" value="NZ_LHPH01000001.1"/>
</dbReference>
<gene>
    <name evidence="1" type="ORF">ADS77_01570</name>
</gene>
<keyword evidence="2" id="KW-1185">Reference proteome</keyword>
<dbReference type="PATRIC" id="fig|187330.3.peg.332"/>
<dbReference type="EMBL" id="LHPH01000001">
    <property type="protein sequence ID" value="KPH65644.1"/>
    <property type="molecule type" value="Genomic_DNA"/>
</dbReference>
<reference evidence="1 2" key="1">
    <citation type="submission" date="2015-08" db="EMBL/GenBank/DDBJ databases">
        <title>Draft Genome Sequence of Pseudoalteromonas porphyrae UCD-SED14.</title>
        <authorList>
            <person name="Coil D.A."/>
            <person name="Jospin G."/>
            <person name="Lee R.D."/>
            <person name="Eisen J.A."/>
        </authorList>
    </citation>
    <scope>NUCLEOTIDE SEQUENCE [LARGE SCALE GENOMIC DNA]</scope>
    <source>
        <strain evidence="1 2">UCD-SED14</strain>
    </source>
</reference>
<evidence type="ECO:0000313" key="1">
    <source>
        <dbReference type="EMBL" id="KPH65644.1"/>
    </source>
</evidence>
<evidence type="ECO:0008006" key="3">
    <source>
        <dbReference type="Google" id="ProtNLM"/>
    </source>
</evidence>
<protein>
    <recommendedName>
        <fullName evidence="3">Nucleotidyl transferase AbiEii/AbiGii toxin family protein</fullName>
    </recommendedName>
</protein>